<dbReference type="Pfam" id="PF05709">
    <property type="entry name" value="Sipho_tail"/>
    <property type="match status" value="1"/>
</dbReference>
<feature type="domain" description="Siphovirus-type tail component RIFT-related" evidence="1">
    <location>
        <begin position="80"/>
        <end position="145"/>
    </location>
</feature>
<gene>
    <name evidence="2" type="ORF">HMPREF9265_0934</name>
</gene>
<evidence type="ECO:0000259" key="1">
    <source>
        <dbReference type="Pfam" id="PF05709"/>
    </source>
</evidence>
<organism evidence="2 3">
    <name type="scientific">Limosilactobacillus oris PB013-T2-3</name>
    <dbReference type="NCBI Taxonomy" id="908339"/>
    <lineage>
        <taxon>Bacteria</taxon>
        <taxon>Bacillati</taxon>
        <taxon>Bacillota</taxon>
        <taxon>Bacilli</taxon>
        <taxon>Lactobacillales</taxon>
        <taxon>Lactobacillaceae</taxon>
        <taxon>Limosilactobacillus</taxon>
    </lineage>
</organism>
<dbReference type="AlphaFoldDB" id="E3CAR4"/>
<protein>
    <submittedName>
        <fullName evidence="2">Putative phage tail component domain protein</fullName>
    </submittedName>
</protein>
<dbReference type="InterPro" id="IPR008841">
    <property type="entry name" value="Siphovirus-type_tail_N"/>
</dbReference>
<comment type="caution">
    <text evidence="2">The sequence shown here is derived from an EMBL/GenBank/DDBJ whole genome shotgun (WGS) entry which is preliminary data.</text>
</comment>
<evidence type="ECO:0000313" key="2">
    <source>
        <dbReference type="EMBL" id="EFQ52181.1"/>
    </source>
</evidence>
<dbReference type="eggNOG" id="ENOG50333IU">
    <property type="taxonomic scope" value="Bacteria"/>
</dbReference>
<dbReference type="Gene3D" id="2.40.30.200">
    <property type="match status" value="1"/>
</dbReference>
<dbReference type="OrthoDB" id="2194642at2"/>
<reference evidence="2 3" key="1">
    <citation type="submission" date="2010-10" db="EMBL/GenBank/DDBJ databases">
        <authorList>
            <person name="Durkin A.S."/>
            <person name="Madupu R."/>
            <person name="Torralba M."/>
            <person name="Gillis M."/>
            <person name="Methe B."/>
            <person name="Sutton G."/>
            <person name="Nelson K.E."/>
        </authorList>
    </citation>
    <scope>NUCLEOTIDE SEQUENCE [LARGE SCALE GENOMIC DNA]</scope>
    <source>
        <strain evidence="2 3">PB013-T2-3</strain>
    </source>
</reference>
<evidence type="ECO:0000313" key="3">
    <source>
        <dbReference type="Proteomes" id="UP000003070"/>
    </source>
</evidence>
<dbReference type="Proteomes" id="UP000003070">
    <property type="component" value="Unassembled WGS sequence"/>
</dbReference>
<name>E3CAR4_9LACO</name>
<accession>E3CAR4</accession>
<dbReference type="RefSeq" id="WP_003714708.1">
    <property type="nucleotide sequence ID" value="NZ_AEKL01000087.1"/>
</dbReference>
<proteinExistence type="predicted"/>
<sequence>MIQVFSTMENKPHHYRFTDLTKGTDENGYGFNPIEFSISTNGKEWVSLYDVEDLEHVLCIDTPYVAETKQTDTTRRLGLNDGQQLLSTSYEQRELEMQIVFYGLNQQDTSLAYDALQRFLVSRTPYWICFDKWPQRMYYVKATQLEQTHMTDMGFVSKVTFQDQIGLSRSIGTTADWVNAVIGFGNNQPVDTPQYSFNTNHFTVKNLSDVRVDPERRGHQFKMTLKGNSGGKLKVTNKTTKESISREKAFNGTFELNGVNPLLDGKGDLLNTDYGVITLQKGDNEFEVENFNGTISFDFPMWWLS</sequence>
<dbReference type="EMBL" id="AEKL01000087">
    <property type="protein sequence ID" value="EFQ52181.1"/>
    <property type="molecule type" value="Genomic_DNA"/>
</dbReference>